<dbReference type="InterPro" id="IPR003879">
    <property type="entry name" value="Butyrophylin_SPRY"/>
</dbReference>
<dbReference type="PANTHER" id="PTHR24103">
    <property type="entry name" value="E3 UBIQUITIN-PROTEIN LIGASE TRIM"/>
    <property type="match status" value="1"/>
</dbReference>
<dbReference type="Proteomes" id="UP000694923">
    <property type="component" value="Unplaced"/>
</dbReference>
<dbReference type="Pfam" id="PF00622">
    <property type="entry name" value="SPRY"/>
    <property type="match status" value="1"/>
</dbReference>
<gene>
    <name evidence="8" type="primary">LOC103610641</name>
</gene>
<dbReference type="InterPro" id="IPR037960">
    <property type="entry name" value="SPRY/PRY_RFPL"/>
</dbReference>
<evidence type="ECO:0000259" key="6">
    <source>
        <dbReference type="PROSITE" id="PS50188"/>
    </source>
</evidence>
<feature type="domain" description="RING-type" evidence="5">
    <location>
        <begin position="20"/>
        <end position="61"/>
    </location>
</feature>
<keyword evidence="2 4" id="KW-0863">Zinc-finger</keyword>
<dbReference type="SUPFAM" id="SSF57850">
    <property type="entry name" value="RING/U-box"/>
    <property type="match status" value="1"/>
</dbReference>
<dbReference type="PROSITE" id="PS50089">
    <property type="entry name" value="ZF_RING_2"/>
    <property type="match status" value="1"/>
</dbReference>
<evidence type="ECO:0000313" key="7">
    <source>
        <dbReference type="Proteomes" id="UP000694923"/>
    </source>
</evidence>
<dbReference type="Gene3D" id="2.60.120.920">
    <property type="match status" value="1"/>
</dbReference>
<sequence length="294" mass="32782">MCIFSLAVNMSEPLIAVSRCPICSAYLEKPVHLKCECSICLDCINALQKVPRVEGLLCPFCWVISLKNDIRPNRQLGQLVSSIKELEPHLKAVLQMNPRMQKFQVEVTLDVDTANNRLLISNDLRRVRRGHIRQNRQLLPQRFDAGICVLGSPRFSSGRHYWEVDVGKSTAWDLGVCRESVPRQGLMEMSPESGFWTVSLRGGHYFFASTKPPTALCVDLKLQVVGIFLDMGMGNISFFHVEDGSHIFTFTGVSAEEPLCPFFSPSNHLLDQGVLSVCPVMSPATARSPVHPGE</sequence>
<accession>A0ABM0SJE2</accession>
<reference evidence="8" key="1">
    <citation type="submission" date="2025-08" db="UniProtKB">
        <authorList>
            <consortium name="RefSeq"/>
        </authorList>
    </citation>
    <scope>IDENTIFICATION</scope>
</reference>
<dbReference type="Pfam" id="PF15227">
    <property type="entry name" value="zf-C3HC4_4"/>
    <property type="match status" value="1"/>
</dbReference>
<dbReference type="Pfam" id="PF11002">
    <property type="entry name" value="RDM"/>
    <property type="match status" value="1"/>
</dbReference>
<dbReference type="InterPro" id="IPR050143">
    <property type="entry name" value="TRIM/RBCC"/>
</dbReference>
<proteinExistence type="predicted"/>
<evidence type="ECO:0000259" key="5">
    <source>
        <dbReference type="PROSITE" id="PS50089"/>
    </source>
</evidence>
<name>A0ABM0SJE2_GALVR</name>
<evidence type="ECO:0000256" key="1">
    <source>
        <dbReference type="ARBA" id="ARBA00022723"/>
    </source>
</evidence>
<dbReference type="InterPro" id="IPR013320">
    <property type="entry name" value="ConA-like_dom_sf"/>
</dbReference>
<dbReference type="InterPro" id="IPR022723">
    <property type="entry name" value="RDM_domain_RFPL"/>
</dbReference>
<dbReference type="RefSeq" id="XP_008592983.1">
    <property type="nucleotide sequence ID" value="XM_008594761.1"/>
</dbReference>
<keyword evidence="3" id="KW-0862">Zinc</keyword>
<dbReference type="SUPFAM" id="SSF49899">
    <property type="entry name" value="Concanavalin A-like lectins/glucanases"/>
    <property type="match status" value="1"/>
</dbReference>
<feature type="domain" description="B30.2/SPRY" evidence="6">
    <location>
        <begin position="87"/>
        <end position="284"/>
    </location>
</feature>
<dbReference type="InterPro" id="IPR043136">
    <property type="entry name" value="B30.2/SPRY_sf"/>
</dbReference>
<evidence type="ECO:0000313" key="8">
    <source>
        <dbReference type="RefSeq" id="XP_008592983.1"/>
    </source>
</evidence>
<evidence type="ECO:0000256" key="4">
    <source>
        <dbReference type="PROSITE-ProRule" id="PRU00175"/>
    </source>
</evidence>
<dbReference type="InterPro" id="IPR013083">
    <property type="entry name" value="Znf_RING/FYVE/PHD"/>
</dbReference>
<evidence type="ECO:0000256" key="2">
    <source>
        <dbReference type="ARBA" id="ARBA00022771"/>
    </source>
</evidence>
<dbReference type="SMART" id="SM00449">
    <property type="entry name" value="SPRY"/>
    <property type="match status" value="1"/>
</dbReference>
<keyword evidence="7" id="KW-1185">Reference proteome</keyword>
<dbReference type="CDD" id="cd15821">
    <property type="entry name" value="SPRY_PRY_RFPL"/>
    <property type="match status" value="1"/>
</dbReference>
<dbReference type="Gene3D" id="3.30.40.10">
    <property type="entry name" value="Zinc/RING finger domain, C3HC4 (zinc finger)"/>
    <property type="match status" value="1"/>
</dbReference>
<dbReference type="Pfam" id="PF13765">
    <property type="entry name" value="PRY"/>
    <property type="match status" value="1"/>
</dbReference>
<keyword evidence="1" id="KW-0479">Metal-binding</keyword>
<dbReference type="GeneID" id="103610641"/>
<dbReference type="InterPro" id="IPR001870">
    <property type="entry name" value="B30.2/SPRY"/>
</dbReference>
<dbReference type="PRINTS" id="PR01407">
    <property type="entry name" value="BUTYPHLNCDUF"/>
</dbReference>
<dbReference type="PROSITE" id="PS50188">
    <property type="entry name" value="B302_SPRY"/>
    <property type="match status" value="1"/>
</dbReference>
<dbReference type="InterPro" id="IPR001841">
    <property type="entry name" value="Znf_RING"/>
</dbReference>
<dbReference type="InterPro" id="IPR006574">
    <property type="entry name" value="PRY"/>
</dbReference>
<dbReference type="InterPro" id="IPR003877">
    <property type="entry name" value="SPRY_dom"/>
</dbReference>
<organism evidence="7 8">
    <name type="scientific">Galeopterus variegatus</name>
    <name type="common">Malayan flying lemur</name>
    <name type="synonym">Cynocephalus variegatus</name>
    <dbReference type="NCBI Taxonomy" id="482537"/>
    <lineage>
        <taxon>Eukaryota</taxon>
        <taxon>Metazoa</taxon>
        <taxon>Chordata</taxon>
        <taxon>Craniata</taxon>
        <taxon>Vertebrata</taxon>
        <taxon>Euteleostomi</taxon>
        <taxon>Mammalia</taxon>
        <taxon>Eutheria</taxon>
        <taxon>Euarchontoglires</taxon>
        <taxon>Dermoptera</taxon>
        <taxon>Cynocephalidae</taxon>
        <taxon>Galeopterus</taxon>
    </lineage>
</organism>
<evidence type="ECO:0000256" key="3">
    <source>
        <dbReference type="ARBA" id="ARBA00022833"/>
    </source>
</evidence>
<protein>
    <submittedName>
        <fullName evidence="8">Ret finger protein-like 3</fullName>
    </submittedName>
</protein>
<dbReference type="SMART" id="SM00589">
    <property type="entry name" value="PRY"/>
    <property type="match status" value="1"/>
</dbReference>